<dbReference type="Pfam" id="PF03992">
    <property type="entry name" value="ABM"/>
    <property type="match status" value="1"/>
</dbReference>
<evidence type="ECO:0000313" key="2">
    <source>
        <dbReference type="EMBL" id="MBM7472134.1"/>
    </source>
</evidence>
<feature type="domain" description="ABM" evidence="1">
    <location>
        <begin position="3"/>
        <end position="91"/>
    </location>
</feature>
<dbReference type="InterPro" id="IPR011008">
    <property type="entry name" value="Dimeric_a/b-barrel"/>
</dbReference>
<keyword evidence="2" id="KW-0560">Oxidoreductase</keyword>
<dbReference type="RefSeq" id="WP_205108637.1">
    <property type="nucleotide sequence ID" value="NZ_BAAAHT010000013.1"/>
</dbReference>
<accession>A0ABS2L522</accession>
<dbReference type="GO" id="GO:0004497">
    <property type="term" value="F:monooxygenase activity"/>
    <property type="evidence" value="ECO:0007669"/>
    <property type="project" value="UniProtKB-KW"/>
</dbReference>
<dbReference type="Gene3D" id="3.30.70.100">
    <property type="match status" value="1"/>
</dbReference>
<keyword evidence="3" id="KW-1185">Reference proteome</keyword>
<organism evidence="2 3">
    <name type="scientific">Subtercola frigoramans</name>
    <dbReference type="NCBI Taxonomy" id="120298"/>
    <lineage>
        <taxon>Bacteria</taxon>
        <taxon>Bacillati</taxon>
        <taxon>Actinomycetota</taxon>
        <taxon>Actinomycetes</taxon>
        <taxon>Micrococcales</taxon>
        <taxon>Microbacteriaceae</taxon>
        <taxon>Subtercola</taxon>
    </lineage>
</organism>
<proteinExistence type="predicted"/>
<name>A0ABS2L522_9MICO</name>
<dbReference type="InterPro" id="IPR007138">
    <property type="entry name" value="ABM_dom"/>
</dbReference>
<dbReference type="Proteomes" id="UP000776164">
    <property type="component" value="Unassembled WGS sequence"/>
</dbReference>
<comment type="caution">
    <text evidence="2">The sequence shown here is derived from an EMBL/GenBank/DDBJ whole genome shotgun (WGS) entry which is preliminary data.</text>
</comment>
<dbReference type="SUPFAM" id="SSF54909">
    <property type="entry name" value="Dimeric alpha+beta barrel"/>
    <property type="match status" value="1"/>
</dbReference>
<evidence type="ECO:0000259" key="1">
    <source>
        <dbReference type="PROSITE" id="PS51725"/>
    </source>
</evidence>
<protein>
    <submittedName>
        <fullName evidence="2">Quinol monooxygenase YgiN</fullName>
    </submittedName>
</protein>
<keyword evidence="2" id="KW-0503">Monooxygenase</keyword>
<gene>
    <name evidence="2" type="ORF">JOE66_001768</name>
</gene>
<dbReference type="EMBL" id="JAFBBU010000001">
    <property type="protein sequence ID" value="MBM7472134.1"/>
    <property type="molecule type" value="Genomic_DNA"/>
</dbReference>
<sequence length="92" mass="10035">MTIVALLELHLKPEFLETGPSVLEAILTKTRAFPGSLGVETVTDVNDPAHIMVIERWKSIEADSAYRAWRAGDGASNLGDILAGPPTLTWYE</sequence>
<dbReference type="PROSITE" id="PS51725">
    <property type="entry name" value="ABM"/>
    <property type="match status" value="1"/>
</dbReference>
<reference evidence="2 3" key="1">
    <citation type="submission" date="2021-01" db="EMBL/GenBank/DDBJ databases">
        <title>Sequencing the genomes of 1000 actinobacteria strains.</title>
        <authorList>
            <person name="Klenk H.-P."/>
        </authorList>
    </citation>
    <scope>NUCLEOTIDE SEQUENCE [LARGE SCALE GENOMIC DNA]</scope>
    <source>
        <strain evidence="2 3">DSM 13057</strain>
    </source>
</reference>
<evidence type="ECO:0000313" key="3">
    <source>
        <dbReference type="Proteomes" id="UP000776164"/>
    </source>
</evidence>